<evidence type="ECO:0000313" key="2">
    <source>
        <dbReference type="Proteomes" id="UP001059607"/>
    </source>
</evidence>
<name>A0ABY5EMY8_9PSED</name>
<sequence length="279" mass="31572">MIISRRLPTRLALLHRASLLNDPIYAKPEVNGVDASDPEGRIPAGLIGTGLTVPIPRWPNYPVTPPRYDRLQVFWEFGGIIELPYDELVYPVPPPIIEVHIPPRYLAVDGVAYLYYAAWGHDVNDTWSFKKKLTIDTRYVPVNLQPVSYPDALLGYLNCQSARKLWEGVRVKVPPDPGCAIGDWIVVHWNGYLSQNASGPTIPGTYKEVRRQLLTDADLREGVEVLIEPYVPHIEPMWINASAEVWYELERNNLVIRKSVKKHVMIDRVQSGQLPCGPP</sequence>
<gene>
    <name evidence="1" type="ORF">NK667_10260</name>
</gene>
<reference evidence="1" key="1">
    <citation type="submission" date="2022-07" db="EMBL/GenBank/DDBJ databases">
        <title>Pseudomonas nunamit sp. nov. an antifungal species isolated from Greenland.</title>
        <authorList>
            <person name="Ntana F."/>
            <person name="Hennessy R.C."/>
            <person name="Zervas A."/>
            <person name="Stougaard P."/>
        </authorList>
    </citation>
    <scope>NUCLEOTIDE SEQUENCE</scope>
    <source>
        <strain evidence="1">In5</strain>
    </source>
</reference>
<dbReference type="RefSeq" id="WP_152980908.1">
    <property type="nucleotide sequence ID" value="NZ_CP101125.1"/>
</dbReference>
<dbReference type="Proteomes" id="UP001059607">
    <property type="component" value="Chromosome"/>
</dbReference>
<accession>A0ABY5EMY8</accession>
<keyword evidence="2" id="KW-1185">Reference proteome</keyword>
<organism evidence="1 2">
    <name type="scientific">Pseudomonas nunensis</name>
    <dbReference type="NCBI Taxonomy" id="2961896"/>
    <lineage>
        <taxon>Bacteria</taxon>
        <taxon>Pseudomonadati</taxon>
        <taxon>Pseudomonadota</taxon>
        <taxon>Gammaproteobacteria</taxon>
        <taxon>Pseudomonadales</taxon>
        <taxon>Pseudomonadaceae</taxon>
        <taxon>Pseudomonas</taxon>
    </lineage>
</organism>
<evidence type="ECO:0000313" key="1">
    <source>
        <dbReference type="EMBL" id="UTO16706.1"/>
    </source>
</evidence>
<protein>
    <submittedName>
        <fullName evidence="1">Uncharacterized protein</fullName>
    </submittedName>
</protein>
<dbReference type="EMBL" id="CP101125">
    <property type="protein sequence ID" value="UTO16706.1"/>
    <property type="molecule type" value="Genomic_DNA"/>
</dbReference>
<proteinExistence type="predicted"/>